<evidence type="ECO:0008006" key="4">
    <source>
        <dbReference type="Google" id="ProtNLM"/>
    </source>
</evidence>
<feature type="transmembrane region" description="Helical" evidence="1">
    <location>
        <begin position="187"/>
        <end position="205"/>
    </location>
</feature>
<dbReference type="STRING" id="682795.AciX8_3350"/>
<proteinExistence type="predicted"/>
<accession>G8NUV8</accession>
<organism evidence="2 3">
    <name type="scientific">Granulicella mallensis (strain ATCC BAA-1857 / DSM 23137 / MP5ACTX8)</name>
    <dbReference type="NCBI Taxonomy" id="682795"/>
    <lineage>
        <taxon>Bacteria</taxon>
        <taxon>Pseudomonadati</taxon>
        <taxon>Acidobacteriota</taxon>
        <taxon>Terriglobia</taxon>
        <taxon>Terriglobales</taxon>
        <taxon>Acidobacteriaceae</taxon>
        <taxon>Granulicella</taxon>
    </lineage>
</organism>
<sequence length="358" mass="40796">MEAVSTPVAPNARARLGWLAFVVLACAHFSVLYVWRSPQFLNLVRYSHGNEQLPYQGRVLMAWVLDLTAGNSHLAPLLLRLASHLPQEFHNPYLIVLLFTAFFSMLAAIFAARASLLHLTHDRQFASWAALLTLYMAYFNLVDVYGLSYSLPYDVPSLALFSLAVWLVFTQRYWLLLPVFLVGTLNRETFCFITIFLVLYAWFGADAPESRAAAMRRVAPHVALQAIVWVALRLWLHHHFLQNGFEAGQQGGGFFDLHLLHNLKSLLNPFQWPLFLGLFGFTLPLLIHSYRWISDRALARSVAILLPLWALAMLLVGVVVEIRVFDELTVFLVPCIGLIVWNRWVLPARRWSKFPVGV</sequence>
<keyword evidence="1" id="KW-0812">Transmembrane</keyword>
<dbReference type="Proteomes" id="UP000007113">
    <property type="component" value="Chromosome"/>
</dbReference>
<keyword evidence="1" id="KW-1133">Transmembrane helix</keyword>
<feature type="transmembrane region" description="Helical" evidence="1">
    <location>
        <begin position="16"/>
        <end position="35"/>
    </location>
</feature>
<dbReference type="EMBL" id="CP003130">
    <property type="protein sequence ID" value="AEU37648.1"/>
    <property type="molecule type" value="Genomic_DNA"/>
</dbReference>
<evidence type="ECO:0000313" key="3">
    <source>
        <dbReference type="Proteomes" id="UP000007113"/>
    </source>
</evidence>
<gene>
    <name evidence="2" type="ordered locus">AciX8_3350</name>
</gene>
<feature type="transmembrane region" description="Helical" evidence="1">
    <location>
        <begin position="125"/>
        <end position="146"/>
    </location>
</feature>
<feature type="transmembrane region" description="Helical" evidence="1">
    <location>
        <begin position="91"/>
        <end position="113"/>
    </location>
</feature>
<reference evidence="2 3" key="1">
    <citation type="submission" date="2011-11" db="EMBL/GenBank/DDBJ databases">
        <title>Complete sequence of Granulicella mallensis MP5ACTX8.</title>
        <authorList>
            <consortium name="US DOE Joint Genome Institute"/>
            <person name="Lucas S."/>
            <person name="Copeland A."/>
            <person name="Lapidus A."/>
            <person name="Cheng J.-F."/>
            <person name="Goodwin L."/>
            <person name="Pitluck S."/>
            <person name="Peters L."/>
            <person name="Lu M."/>
            <person name="Detter J.C."/>
            <person name="Han C."/>
            <person name="Tapia R."/>
            <person name="Land M."/>
            <person name="Hauser L."/>
            <person name="Kyrpides N."/>
            <person name="Ivanova N."/>
            <person name="Mikhailova N."/>
            <person name="Pagani I."/>
            <person name="Rawat S."/>
            <person name="Mannisto M."/>
            <person name="Haggblom M."/>
            <person name="Woyke T."/>
        </authorList>
    </citation>
    <scope>NUCLEOTIDE SEQUENCE [LARGE SCALE GENOMIC DNA]</scope>
    <source>
        <strain evidence="3">ATCC BAA-1857 / DSM 23137 / MP5ACTX8</strain>
    </source>
</reference>
<evidence type="ECO:0000313" key="2">
    <source>
        <dbReference type="EMBL" id="AEU37648.1"/>
    </source>
</evidence>
<evidence type="ECO:0000256" key="1">
    <source>
        <dbReference type="SAM" id="Phobius"/>
    </source>
</evidence>
<dbReference type="OrthoDB" id="112983at2"/>
<feature type="transmembrane region" description="Helical" evidence="1">
    <location>
        <begin position="328"/>
        <end position="346"/>
    </location>
</feature>
<feature type="transmembrane region" description="Helical" evidence="1">
    <location>
        <begin position="158"/>
        <end position="175"/>
    </location>
</feature>
<name>G8NUV8_GRAMM</name>
<dbReference type="KEGG" id="gma:AciX8_3350"/>
<protein>
    <recommendedName>
        <fullName evidence="4">Beta-carotene 15,15'-monooxygenase</fullName>
    </recommendedName>
</protein>
<dbReference type="RefSeq" id="WP_014266522.1">
    <property type="nucleotide sequence ID" value="NC_016631.1"/>
</dbReference>
<dbReference type="HOGENOM" id="CLU_773313_0_0_0"/>
<keyword evidence="3" id="KW-1185">Reference proteome</keyword>
<keyword evidence="1" id="KW-0472">Membrane</keyword>
<feature type="transmembrane region" description="Helical" evidence="1">
    <location>
        <begin position="270"/>
        <end position="290"/>
    </location>
</feature>
<dbReference type="AlphaFoldDB" id="G8NUV8"/>
<feature type="transmembrane region" description="Helical" evidence="1">
    <location>
        <begin position="302"/>
        <end position="322"/>
    </location>
</feature>